<dbReference type="Gene3D" id="1.25.40.10">
    <property type="entry name" value="Tetratricopeptide repeat domain"/>
    <property type="match status" value="1"/>
</dbReference>
<keyword evidence="3" id="KW-0479">Metal-binding</keyword>
<keyword evidence="5 8" id="KW-0378">Hydrolase</keyword>
<dbReference type="InterPro" id="IPR019734">
    <property type="entry name" value="TPR_rpt"/>
</dbReference>
<dbReference type="SUPFAM" id="SSF56300">
    <property type="entry name" value="Metallo-dependent phosphatases"/>
    <property type="match status" value="1"/>
</dbReference>
<dbReference type="PRINTS" id="PR00114">
    <property type="entry name" value="STPHPHTASE"/>
</dbReference>
<dbReference type="PANTHER" id="PTHR45668">
    <property type="entry name" value="SERINE/THREONINE-PROTEIN PHOSPHATASE 5-RELATED"/>
    <property type="match status" value="1"/>
</dbReference>
<dbReference type="InterPro" id="IPR006186">
    <property type="entry name" value="Ser/Thr-sp_prot-phosphatase"/>
</dbReference>
<evidence type="ECO:0000256" key="4">
    <source>
        <dbReference type="ARBA" id="ARBA00022737"/>
    </source>
</evidence>
<dbReference type="Pfam" id="PF00149">
    <property type="entry name" value="Metallophos"/>
    <property type="match status" value="1"/>
</dbReference>
<comment type="catalytic activity">
    <reaction evidence="8">
        <text>O-phospho-L-threonyl-[protein] + H2O = L-threonyl-[protein] + phosphate</text>
        <dbReference type="Rhea" id="RHEA:47004"/>
        <dbReference type="Rhea" id="RHEA-COMP:11060"/>
        <dbReference type="Rhea" id="RHEA-COMP:11605"/>
        <dbReference type="ChEBI" id="CHEBI:15377"/>
        <dbReference type="ChEBI" id="CHEBI:30013"/>
        <dbReference type="ChEBI" id="CHEBI:43474"/>
        <dbReference type="ChEBI" id="CHEBI:61977"/>
        <dbReference type="EC" id="3.1.3.16"/>
    </reaction>
</comment>
<dbReference type="InterPro" id="IPR051134">
    <property type="entry name" value="PPP_phosphatase"/>
</dbReference>
<dbReference type="Gene3D" id="3.60.21.10">
    <property type="match status" value="1"/>
</dbReference>
<evidence type="ECO:0000256" key="1">
    <source>
        <dbReference type="ARBA" id="ARBA00001936"/>
    </source>
</evidence>
<dbReference type="VEuPathDB" id="FungiDB:H257_08472"/>
<evidence type="ECO:0000256" key="8">
    <source>
        <dbReference type="RuleBase" id="RU004273"/>
    </source>
</evidence>
<dbReference type="VEuPathDB" id="FungiDB:H257_12080"/>
<keyword evidence="6" id="KW-0464">Manganese</keyword>
<dbReference type="SUPFAM" id="SSF48452">
    <property type="entry name" value="TPR-like"/>
    <property type="match status" value="1"/>
</dbReference>
<evidence type="ECO:0000256" key="7">
    <source>
        <dbReference type="PROSITE-ProRule" id="PRU00339"/>
    </source>
</evidence>
<dbReference type="EMBL" id="QUTH01002955">
    <property type="protein sequence ID" value="RHZ22765.1"/>
    <property type="molecule type" value="Genomic_DNA"/>
</dbReference>
<dbReference type="GO" id="GO:0004722">
    <property type="term" value="F:protein serine/threonine phosphatase activity"/>
    <property type="evidence" value="ECO:0007669"/>
    <property type="project" value="UniProtKB-EC"/>
</dbReference>
<comment type="caution">
    <text evidence="10">The sequence shown here is derived from an EMBL/GenBank/DDBJ whole genome shotgun (WGS) entry which is preliminary data.</text>
</comment>
<sequence>MEKVNVQLGAAHQGSEATLSRAEDFKEKGNDALKAFKFPLAVEMYTTAISLIPTAIYYSNRAAAHIKMESYGLALEDASESIKIDPSYIKAYYRRASANLPLGHLKDALRDYRTVVKMKPTSAEAKSKMKLCEQLIRQAAFAEAIQSERHRPLSETIDVSALVVDSSYDGPHLPETPPSTEFITDVLDHFKRGKLLHRKYVLQILLSMKSMLQALPSLLRIPLGSDAQAHITVCGDTHGQFYDVCNIFALNGLPSETNPYLFNGDFVDRGSFSLEVVLTLFVMKLAFPGHVHLLRGNHESKNMNKIYGFEGEVKHKYDDVVMNLFSEVFNWLPLAACIESKVLVVHGGLFHQDNVTLADIEKIDRNREPPESGTVCCFICEVWSIFAQLLVRSHEVKDEGYLVEHDEKCITVFSAPNYCDQMGNKGAYIRFYRDLKPRFTQFTAVKNLTDSECNNLVQYLLTRCTPRGKIPMDAADEMSKMFGCTPATIRCIWRLAAVDLTGSKTICRPVHQRKKGQSGRKRLHDDLPECIRRIPQFRRYCFRLVAHALGIPKSTLHAYFKHGVIAKYSIVLKPSLTESNKVYRLTWALNHVHEKWFFMTGLQKKVIGAPGEKIKQRSCKSKRHLLNVMFLPAVARLRWDESKQELFDGKLETWHFTEVVPAQRLSCRRDAGTPVMKRVPVTRETYKVMLIDRVIPAIRSKWPIGESKLQQDNARPHVPPSDADVVAACKAEGWDMEVVFQPRNLPDLNVLDLGFFRAI</sequence>
<dbReference type="InterPro" id="IPR036397">
    <property type="entry name" value="RNaseH_sf"/>
</dbReference>
<feature type="repeat" description="TPR" evidence="7">
    <location>
        <begin position="89"/>
        <end position="122"/>
    </location>
</feature>
<feature type="domain" description="Serine/threonine specific protein phosphatases" evidence="9">
    <location>
        <begin position="294"/>
        <end position="299"/>
    </location>
</feature>
<comment type="similarity">
    <text evidence="2">Belongs to the PPP phosphatase family. PP-5 (PP-T) subfamily.</text>
</comment>
<dbReference type="InterPro" id="IPR011990">
    <property type="entry name" value="TPR-like_helical_dom_sf"/>
</dbReference>
<name>A0A3R7AZL6_APHAT</name>
<dbReference type="SMART" id="SM00156">
    <property type="entry name" value="PP2Ac"/>
    <property type="match status" value="1"/>
</dbReference>
<dbReference type="AlphaFoldDB" id="A0A3R7AZL6"/>
<evidence type="ECO:0000256" key="2">
    <source>
        <dbReference type="ARBA" id="ARBA00008786"/>
    </source>
</evidence>
<proteinExistence type="inferred from homology"/>
<dbReference type="InterPro" id="IPR013235">
    <property type="entry name" value="PPP_dom"/>
</dbReference>
<dbReference type="PROSITE" id="PS00125">
    <property type="entry name" value="SER_THR_PHOSPHATASE"/>
    <property type="match status" value="1"/>
</dbReference>
<evidence type="ECO:0000259" key="9">
    <source>
        <dbReference type="PROSITE" id="PS00125"/>
    </source>
</evidence>
<dbReference type="GO" id="GO:0003676">
    <property type="term" value="F:nucleic acid binding"/>
    <property type="evidence" value="ECO:0007669"/>
    <property type="project" value="InterPro"/>
</dbReference>
<evidence type="ECO:0000256" key="6">
    <source>
        <dbReference type="ARBA" id="ARBA00023211"/>
    </source>
</evidence>
<dbReference type="EC" id="3.1.3.16" evidence="8"/>
<dbReference type="InterPro" id="IPR004843">
    <property type="entry name" value="Calcineurin-like_PHP"/>
</dbReference>
<dbReference type="GO" id="GO:0046872">
    <property type="term" value="F:metal ion binding"/>
    <property type="evidence" value="ECO:0007669"/>
    <property type="project" value="UniProtKB-KW"/>
</dbReference>
<dbReference type="Proteomes" id="UP000285430">
    <property type="component" value="Unassembled WGS sequence"/>
</dbReference>
<protein>
    <recommendedName>
        <fullName evidence="8">Serine/threonine-protein phosphatase</fullName>
        <ecNumber evidence="8">3.1.3.16</ecNumber>
    </recommendedName>
</protein>
<evidence type="ECO:0000313" key="11">
    <source>
        <dbReference type="Proteomes" id="UP000285430"/>
    </source>
</evidence>
<accession>A0A3R7AZL6</accession>
<keyword evidence="4" id="KW-0677">Repeat</keyword>
<gene>
    <name evidence="10" type="ORF">DYB37_002194</name>
</gene>
<evidence type="ECO:0000313" key="10">
    <source>
        <dbReference type="EMBL" id="RHZ22765.1"/>
    </source>
</evidence>
<reference evidence="10 11" key="1">
    <citation type="submission" date="2018-08" db="EMBL/GenBank/DDBJ databases">
        <title>Aphanomyces genome sequencing and annotation.</title>
        <authorList>
            <person name="Minardi D."/>
            <person name="Oidtmann B."/>
            <person name="Van Der Giezen M."/>
            <person name="Studholme D.J."/>
        </authorList>
    </citation>
    <scope>NUCLEOTIDE SEQUENCE [LARGE SCALE GENOMIC DNA]</scope>
    <source>
        <strain evidence="10 11">Da</strain>
    </source>
</reference>
<dbReference type="SMART" id="SM00028">
    <property type="entry name" value="TPR"/>
    <property type="match status" value="3"/>
</dbReference>
<dbReference type="PANTHER" id="PTHR45668:SF5">
    <property type="entry name" value="SERINE_THREONINE-PROTEIN PHOSPHATASE 5"/>
    <property type="match status" value="1"/>
</dbReference>
<organism evidence="10 11">
    <name type="scientific">Aphanomyces astaci</name>
    <name type="common">Crayfish plague agent</name>
    <dbReference type="NCBI Taxonomy" id="112090"/>
    <lineage>
        <taxon>Eukaryota</taxon>
        <taxon>Sar</taxon>
        <taxon>Stramenopiles</taxon>
        <taxon>Oomycota</taxon>
        <taxon>Saprolegniomycetes</taxon>
        <taxon>Saprolegniales</taxon>
        <taxon>Verrucalvaceae</taxon>
        <taxon>Aphanomyces</taxon>
    </lineage>
</organism>
<dbReference type="Gene3D" id="3.30.420.10">
    <property type="entry name" value="Ribonuclease H-like superfamily/Ribonuclease H"/>
    <property type="match status" value="1"/>
</dbReference>
<keyword evidence="7" id="KW-0802">TPR repeat</keyword>
<dbReference type="Pfam" id="PF08321">
    <property type="entry name" value="PPP5"/>
    <property type="match status" value="1"/>
</dbReference>
<evidence type="ECO:0000256" key="3">
    <source>
        <dbReference type="ARBA" id="ARBA00022723"/>
    </source>
</evidence>
<evidence type="ECO:0000256" key="5">
    <source>
        <dbReference type="ARBA" id="ARBA00022801"/>
    </source>
</evidence>
<dbReference type="InterPro" id="IPR029052">
    <property type="entry name" value="Metallo-depent_PP-like"/>
</dbReference>
<comment type="cofactor">
    <cofactor evidence="1">
        <name>Mn(2+)</name>
        <dbReference type="ChEBI" id="CHEBI:29035"/>
    </cofactor>
</comment>
<dbReference type="PROSITE" id="PS50005">
    <property type="entry name" value="TPR"/>
    <property type="match status" value="1"/>
</dbReference>